<feature type="compositionally biased region" description="Polar residues" evidence="12">
    <location>
        <begin position="539"/>
        <end position="554"/>
    </location>
</feature>
<dbReference type="PRINTS" id="PR00253">
    <property type="entry name" value="GABAARECEPTR"/>
</dbReference>
<keyword evidence="7 11" id="KW-1133">Transmembrane helix</keyword>
<dbReference type="Gene3D" id="1.20.58.390">
    <property type="entry name" value="Neurotransmitter-gated ion-channel transmembrane domain"/>
    <property type="match status" value="1"/>
</dbReference>
<dbReference type="SUPFAM" id="SSF90112">
    <property type="entry name" value="Neurotransmitter-gated ion-channel transmembrane pore"/>
    <property type="match status" value="1"/>
</dbReference>
<evidence type="ECO:0000256" key="1">
    <source>
        <dbReference type="ARBA" id="ARBA00004141"/>
    </source>
</evidence>
<dbReference type="CDD" id="cd18987">
    <property type="entry name" value="LGIC_ECD_anion"/>
    <property type="match status" value="1"/>
</dbReference>
<dbReference type="SUPFAM" id="SSF63712">
    <property type="entry name" value="Nicotinic receptor ligand binding domain-like"/>
    <property type="match status" value="1"/>
</dbReference>
<dbReference type="InterPro" id="IPR036734">
    <property type="entry name" value="Neur_chan_lig-bd_sf"/>
</dbReference>
<evidence type="ECO:0000256" key="3">
    <source>
        <dbReference type="ARBA" id="ARBA00022448"/>
    </source>
</evidence>
<keyword evidence="6" id="KW-0732">Signal</keyword>
<evidence type="ECO:0000256" key="9">
    <source>
        <dbReference type="ARBA" id="ARBA00023136"/>
    </source>
</evidence>
<organism evidence="15 17">
    <name type="scientific">Schistosoma rodhaini</name>
    <dbReference type="NCBI Taxonomy" id="6188"/>
    <lineage>
        <taxon>Eukaryota</taxon>
        <taxon>Metazoa</taxon>
        <taxon>Spiralia</taxon>
        <taxon>Lophotrochozoa</taxon>
        <taxon>Platyhelminthes</taxon>
        <taxon>Trematoda</taxon>
        <taxon>Digenea</taxon>
        <taxon>Strigeidida</taxon>
        <taxon>Schistosomatoidea</taxon>
        <taxon>Schistosomatidae</taxon>
        <taxon>Schistosoma</taxon>
    </lineage>
</organism>
<accession>A0AA85GBI9</accession>
<feature type="region of interest" description="Disordered" evidence="12">
    <location>
        <begin position="537"/>
        <end position="590"/>
    </location>
</feature>
<dbReference type="PANTHER" id="PTHR18945">
    <property type="entry name" value="NEUROTRANSMITTER GATED ION CHANNEL"/>
    <property type="match status" value="1"/>
</dbReference>
<evidence type="ECO:0000259" key="13">
    <source>
        <dbReference type="Pfam" id="PF02931"/>
    </source>
</evidence>
<evidence type="ECO:0000256" key="7">
    <source>
        <dbReference type="ARBA" id="ARBA00022989"/>
    </source>
</evidence>
<dbReference type="Gene3D" id="2.70.170.10">
    <property type="entry name" value="Neurotransmitter-gated ion-channel ligand-binding domain"/>
    <property type="match status" value="1"/>
</dbReference>
<dbReference type="NCBIfam" id="TIGR00860">
    <property type="entry name" value="LIC"/>
    <property type="match status" value="1"/>
</dbReference>
<dbReference type="InterPro" id="IPR006201">
    <property type="entry name" value="Neur_channel"/>
</dbReference>
<dbReference type="AlphaFoldDB" id="A0AA85GBI9"/>
<dbReference type="InterPro" id="IPR006202">
    <property type="entry name" value="Neur_chan_lig-bd"/>
</dbReference>
<evidence type="ECO:0000256" key="8">
    <source>
        <dbReference type="ARBA" id="ARBA00023065"/>
    </source>
</evidence>
<dbReference type="GO" id="GO:0005886">
    <property type="term" value="C:plasma membrane"/>
    <property type="evidence" value="ECO:0007669"/>
    <property type="project" value="UniProtKB-SubCell"/>
</dbReference>
<feature type="domain" description="Neurotransmitter-gated ion-channel ligand-binding" evidence="13">
    <location>
        <begin position="193"/>
        <end position="396"/>
    </location>
</feature>
<evidence type="ECO:0000313" key="17">
    <source>
        <dbReference type="WBParaSite" id="SRDH1_91020.2"/>
    </source>
</evidence>
<evidence type="ECO:0000256" key="12">
    <source>
        <dbReference type="SAM" id="MobiDB-lite"/>
    </source>
</evidence>
<dbReference type="Pfam" id="PF02932">
    <property type="entry name" value="Neur_chan_memb"/>
    <property type="match status" value="1"/>
</dbReference>
<dbReference type="GO" id="GO:0005230">
    <property type="term" value="F:extracellular ligand-gated monoatomic ion channel activity"/>
    <property type="evidence" value="ECO:0007669"/>
    <property type="project" value="InterPro"/>
</dbReference>
<evidence type="ECO:0000313" key="15">
    <source>
        <dbReference type="Proteomes" id="UP000050792"/>
    </source>
</evidence>
<dbReference type="GO" id="GO:0004888">
    <property type="term" value="F:transmembrane signaling receptor activity"/>
    <property type="evidence" value="ECO:0007669"/>
    <property type="project" value="InterPro"/>
</dbReference>
<dbReference type="CDD" id="cd19049">
    <property type="entry name" value="LGIC_TM_anion"/>
    <property type="match status" value="1"/>
</dbReference>
<evidence type="ECO:0000256" key="4">
    <source>
        <dbReference type="ARBA" id="ARBA00022475"/>
    </source>
</evidence>
<keyword evidence="4" id="KW-1003">Cell membrane</keyword>
<feature type="compositionally biased region" description="Basic residues" evidence="12">
    <location>
        <begin position="579"/>
        <end position="590"/>
    </location>
</feature>
<protein>
    <recommendedName>
        <fullName evidence="18">Ig-like domain-containing protein</fullName>
    </recommendedName>
</protein>
<feature type="transmembrane region" description="Helical" evidence="11">
    <location>
        <begin position="471"/>
        <end position="492"/>
    </location>
</feature>
<feature type="transmembrane region" description="Helical" evidence="11">
    <location>
        <begin position="406"/>
        <end position="428"/>
    </location>
</feature>
<dbReference type="PRINTS" id="PR00252">
    <property type="entry name" value="NRIONCHANNEL"/>
</dbReference>
<dbReference type="InterPro" id="IPR018000">
    <property type="entry name" value="Neurotransmitter_ion_chnl_CS"/>
</dbReference>
<keyword evidence="5 11" id="KW-0812">Transmembrane</keyword>
<keyword evidence="8 11" id="KW-0406">Ion transport</keyword>
<reference evidence="16 17" key="2">
    <citation type="submission" date="2023-11" db="UniProtKB">
        <authorList>
            <consortium name="WormBaseParasite"/>
        </authorList>
    </citation>
    <scope>IDENTIFICATION</scope>
</reference>
<dbReference type="WBParaSite" id="SRDH1_91020.1">
    <property type="protein sequence ID" value="SRDH1_91020.1"/>
    <property type="gene ID" value="SRDH1_91020"/>
</dbReference>
<reference evidence="15" key="1">
    <citation type="submission" date="2022-06" db="EMBL/GenBank/DDBJ databases">
        <authorList>
            <person name="Berger JAMES D."/>
            <person name="Berger JAMES D."/>
        </authorList>
    </citation>
    <scope>NUCLEOTIDE SEQUENCE [LARGE SCALE GENOMIC DNA]</scope>
</reference>
<evidence type="ECO:0000256" key="5">
    <source>
        <dbReference type="ARBA" id="ARBA00022692"/>
    </source>
</evidence>
<feature type="transmembrane region" description="Helical" evidence="11">
    <location>
        <begin position="435"/>
        <end position="451"/>
    </location>
</feature>
<comment type="subcellular location">
    <subcellularLocation>
        <location evidence="2">Cell membrane</location>
    </subcellularLocation>
    <subcellularLocation>
        <location evidence="1">Membrane</location>
        <topology evidence="1">Multi-pass membrane protein</topology>
    </subcellularLocation>
</comment>
<keyword evidence="9 11" id="KW-0472">Membrane</keyword>
<dbReference type="Proteomes" id="UP000050792">
    <property type="component" value="Unassembled WGS sequence"/>
</dbReference>
<dbReference type="InterPro" id="IPR006029">
    <property type="entry name" value="Neurotrans-gated_channel_TM"/>
</dbReference>
<feature type="domain" description="Neurotransmitter-gated ion-channel transmembrane" evidence="14">
    <location>
        <begin position="413"/>
        <end position="868"/>
    </location>
</feature>
<dbReference type="InterPro" id="IPR036719">
    <property type="entry name" value="Neuro-gated_channel_TM_sf"/>
</dbReference>
<dbReference type="Pfam" id="PF02931">
    <property type="entry name" value="Neur_chan_LBD"/>
    <property type="match status" value="1"/>
</dbReference>
<evidence type="ECO:0000256" key="10">
    <source>
        <dbReference type="ARBA" id="ARBA00023303"/>
    </source>
</evidence>
<keyword evidence="3 11" id="KW-0813">Transport</keyword>
<evidence type="ECO:0008006" key="18">
    <source>
        <dbReference type="Google" id="ProtNLM"/>
    </source>
</evidence>
<feature type="transmembrane region" description="Helical" evidence="11">
    <location>
        <begin position="854"/>
        <end position="874"/>
    </location>
</feature>
<keyword evidence="15" id="KW-1185">Reference proteome</keyword>
<proteinExistence type="inferred from homology"/>
<keyword evidence="10 11" id="KW-0407">Ion channel</keyword>
<evidence type="ECO:0000256" key="11">
    <source>
        <dbReference type="RuleBase" id="RU000687"/>
    </source>
</evidence>
<dbReference type="WBParaSite" id="SRDH1_91020.2">
    <property type="protein sequence ID" value="SRDH1_91020.2"/>
    <property type="gene ID" value="SRDH1_91020"/>
</dbReference>
<evidence type="ECO:0000313" key="16">
    <source>
        <dbReference type="WBParaSite" id="SRDH1_91020.1"/>
    </source>
</evidence>
<sequence>MAIRFWRTIYLIIKTIYYMNLFISKYLLILKTINGNQLNNQLNELDIYQNNPYPSLSQLESYRINNRLNTNVNQSYNFYTSNPYQSYMPIDRFINISYPTSNIHENKWNAYFNRVNNQYINHSSISQISNSNIYSNNQSYDTSIPTNFPNLVSTSSISPFSSTSSLSRSTTSLGIVYTPEISHPFLTGESETEQILKYILTNYKSHERPNENSQDPTIVSVFIHIIDISSSNVVQMEYTINCYLRQQWYDSRLSWDTNTLLSNNIKELLLNQQKNQLWLPDLFFRNGKSGFLHDMSQPNYLLRVKSNGQILYSQKITMTLSCQMYLRKFPMDKQECTVNIGSYGYTIDQLKFIWHHDKPVTISNNLQLLEFESPHGAYTLDCTKNGTTNTGTYSCLLLIIPLRRLIGSYIVTTYIPEVLIVMVSWLGFWIDIKAVPARVTLGLLTLLGLLTESSSVSSQLPKVTYLKAIDVWLTVCLLFVIAALAEFAYAYLMTPKSDSPEWEPEVRDLVKTLLVNYTGEIRCCCCFTKNRHHKPIFRDNNNNQRSRSHQPQSHIDNKHKKLNSHTRDIESDPEFTMKSMKKSSRTSRSRHIKSTNLHCKVCESYQPVCCTCPACARLKCPEAPRKKQIQVKMSTKHSKLKSIKSINHNNENKKSYQINSNLINSSPIIKSIKKTKSIQQKNKQSINIDSCHILIEPLYQELLLNKQPKKSALKINNSIINNNNLINSNKQLKITTFLNYKKQNIINNKSIKQINDNKQEQQQQQHHYYYHDQINQSNQKLWHNKNILNKCLSCFKCMLPCQQKQSLINMNKILSNSKKCKSIKFINPTNTTNITHNDNSSALYESKIDAYSRLIFPISFSVFLFIYWFFYLILAKD</sequence>
<dbReference type="InterPro" id="IPR038050">
    <property type="entry name" value="Neuro_actylchol_rec"/>
</dbReference>
<evidence type="ECO:0000256" key="2">
    <source>
        <dbReference type="ARBA" id="ARBA00004236"/>
    </source>
</evidence>
<evidence type="ECO:0000256" key="6">
    <source>
        <dbReference type="ARBA" id="ARBA00022729"/>
    </source>
</evidence>
<evidence type="ECO:0000259" key="14">
    <source>
        <dbReference type="Pfam" id="PF02932"/>
    </source>
</evidence>
<dbReference type="InterPro" id="IPR006028">
    <property type="entry name" value="GABAA/Glycine_rcpt"/>
</dbReference>
<dbReference type="PROSITE" id="PS00236">
    <property type="entry name" value="NEUROTR_ION_CHANNEL"/>
    <property type="match status" value="1"/>
</dbReference>
<name>A0AA85GBI9_9TREM</name>
<comment type="similarity">
    <text evidence="11">Belongs to the ligand-gated ion channel (TC 1.A.9) family.</text>
</comment>